<gene>
    <name evidence="2" type="ORF">AVEN_269057_1</name>
</gene>
<evidence type="ECO:0000313" key="2">
    <source>
        <dbReference type="EMBL" id="GBM88956.1"/>
    </source>
</evidence>
<comment type="caution">
    <text evidence="2">The sequence shown here is derived from an EMBL/GenBank/DDBJ whole genome shotgun (WGS) entry which is preliminary data.</text>
</comment>
<reference evidence="2 3" key="1">
    <citation type="journal article" date="2019" name="Sci. Rep.">
        <title>Orb-weaving spider Araneus ventricosus genome elucidates the spidroin gene catalogue.</title>
        <authorList>
            <person name="Kono N."/>
            <person name="Nakamura H."/>
            <person name="Ohtoshi R."/>
            <person name="Moran D.A.P."/>
            <person name="Shinohara A."/>
            <person name="Yoshida Y."/>
            <person name="Fujiwara M."/>
            <person name="Mori M."/>
            <person name="Tomita M."/>
            <person name="Arakawa K."/>
        </authorList>
    </citation>
    <scope>NUCLEOTIDE SEQUENCE [LARGE SCALE GENOMIC DNA]</scope>
</reference>
<dbReference type="Proteomes" id="UP000499080">
    <property type="component" value="Unassembled WGS sequence"/>
</dbReference>
<dbReference type="AlphaFoldDB" id="A0A4Y2JIM6"/>
<feature type="compositionally biased region" description="Low complexity" evidence="1">
    <location>
        <begin position="83"/>
        <end position="92"/>
    </location>
</feature>
<name>A0A4Y2JIM6_ARAVE</name>
<keyword evidence="3" id="KW-1185">Reference proteome</keyword>
<protein>
    <submittedName>
        <fullName evidence="2">Uncharacterized protein</fullName>
    </submittedName>
</protein>
<feature type="region of interest" description="Disordered" evidence="1">
    <location>
        <begin position="80"/>
        <end position="105"/>
    </location>
</feature>
<feature type="region of interest" description="Disordered" evidence="1">
    <location>
        <begin position="1"/>
        <end position="63"/>
    </location>
</feature>
<feature type="compositionally biased region" description="Basic and acidic residues" evidence="1">
    <location>
        <begin position="19"/>
        <end position="43"/>
    </location>
</feature>
<organism evidence="2 3">
    <name type="scientific">Araneus ventricosus</name>
    <name type="common">Orbweaver spider</name>
    <name type="synonym">Epeira ventricosa</name>
    <dbReference type="NCBI Taxonomy" id="182803"/>
    <lineage>
        <taxon>Eukaryota</taxon>
        <taxon>Metazoa</taxon>
        <taxon>Ecdysozoa</taxon>
        <taxon>Arthropoda</taxon>
        <taxon>Chelicerata</taxon>
        <taxon>Arachnida</taxon>
        <taxon>Araneae</taxon>
        <taxon>Araneomorphae</taxon>
        <taxon>Entelegynae</taxon>
        <taxon>Araneoidea</taxon>
        <taxon>Araneidae</taxon>
        <taxon>Araneus</taxon>
    </lineage>
</organism>
<sequence length="105" mass="11613">MFRKGSLGENDIGKGNSTIREKRATSRTDCSHRESYPRSRENRSAPTRESVVLDGSSSQLHRARKAESLAHWDIRSFAEEKSSSSGFLLSKSAVEGNKPSKNSSL</sequence>
<proteinExistence type="predicted"/>
<dbReference type="EMBL" id="BGPR01003503">
    <property type="protein sequence ID" value="GBM88956.1"/>
    <property type="molecule type" value="Genomic_DNA"/>
</dbReference>
<evidence type="ECO:0000313" key="3">
    <source>
        <dbReference type="Proteomes" id="UP000499080"/>
    </source>
</evidence>
<accession>A0A4Y2JIM6</accession>
<evidence type="ECO:0000256" key="1">
    <source>
        <dbReference type="SAM" id="MobiDB-lite"/>
    </source>
</evidence>